<dbReference type="SUPFAM" id="SSF52540">
    <property type="entry name" value="P-loop containing nucleoside triphosphate hydrolases"/>
    <property type="match status" value="3"/>
</dbReference>
<keyword evidence="7" id="KW-1133">Transmembrane helix</keyword>
<evidence type="ECO:0000256" key="3">
    <source>
        <dbReference type="ARBA" id="ARBA00022692"/>
    </source>
</evidence>
<evidence type="ECO:0000256" key="8">
    <source>
        <dbReference type="ARBA" id="ARBA00023136"/>
    </source>
</evidence>
<evidence type="ECO:0000256" key="1">
    <source>
        <dbReference type="ARBA" id="ARBA00004651"/>
    </source>
</evidence>
<organism evidence="9 10">
    <name type="scientific">Mycobacterium shigaense</name>
    <dbReference type="NCBI Taxonomy" id="722731"/>
    <lineage>
        <taxon>Bacteria</taxon>
        <taxon>Bacillati</taxon>
        <taxon>Actinomycetota</taxon>
        <taxon>Actinomycetes</taxon>
        <taxon>Mycobacteriales</taxon>
        <taxon>Mycobacteriaceae</taxon>
        <taxon>Mycobacterium</taxon>
        <taxon>Mycobacterium simiae complex</taxon>
    </lineage>
</organism>
<sequence>MTQAFVPAARRPPLPVAGPDITVAPPPDLPSPATGLSTRLLPVITSVAAVGVMAVVFFTRSGSGRNPAFLALPVMMIVSTLLAVLTGRGQHPGRRIRAERVAYFRMLNRVRDEASETAAAQRSSLIWSHPEPDTLWTLIGGTRMWERRAGDTDFCVVRVGTGAQPLARRLVAPDGLDAERCDPVTVMAMRRFIRTHSTIDQVPVAVDLRDRNSVAIEGGLSEVRGLLRAMICQLAVFHAPDQVLIAGLVGEGNQAHWEWLKWLPHNQHPTAADFVGSARMIYRSPAELRSALADLGPKQLVVIADQDGGIEADLFVTIPQMTVIEVRLGREGSPPMLRYTDHTRALFCPDDLAPMDALICGRRLAAYRVDAAVSHLNSDRAWPGLVGIDDVAEFDPITSWDNHYERLLRIPIGTTTDGVPLELDIKEAAQGGVGPHGLCVGATGSGKSELLRTVALGMMVRNSPEVLNLLLIDFKGGATFLDLAEAPHVAAIITNLAEEAPLVARMRDALAGEMNRRQQLLRAAGCGSIASYDHARRTGTRLVALPALFVVVDEFSELLSQHPDFTDTFVAIGRLGRSLGMHLLLASQRLDEGRLRGLEAHLSYRMCLKTLSAGESRIALGTADAYQLPNTPGAGFLRSGSDEPVRFQAAFVSAPTAASDADHATVPAPTDDVRPFTLAASGPVIRAPVTARAHARRTVLQTVVRRLAGLGPPARRVWLPPLGPAPSLDSLLADVGTAATSLIVPVGVVDRPFEQCRTPLTIDLAGAAGNLAVVGAPQSGKSTALRTVITALAATHDPSQVQFYCLDFGGGALSSVRTLPHVGAVASRAEQQLVTRIIAELESVVQTREAIYAERGVDSMAQYRRQREARDSDPFGDVFLVVDGWGTLRHEFGGLEEPVTALAAQGLSFGVHVVLSASRWPDIRPSLKDQIGTRIELRLGDPADSEFDRKRAHDVPLGRPGRGLSRDGLHMVIARPIDGDERWCNHSGFAAPPIPLLPVQVELDAIVQQAGPWRGTQILLGVDEHRLRPVAIDFERDSHLLILGDTECGKTATLRTVCHEITRTKTVAEARLFVVDFRRSLLGVIESEHLGGYAVSPAALDVLLPDLLALLRRRMPPADASQAQLRTGSWWSGPDIYVVVDDYDLVVTATGNPLAHIIEYLPYARDLGLHVVIARRSGGAARALFEPLLAGLRDLGCLGLMMSGRPDEGVLLGSSRPARLPPGRGLLVTRTGAERLVQVGWCPAP</sequence>
<dbReference type="PANTHER" id="PTHR22683">
    <property type="entry name" value="SPORULATION PROTEIN RELATED"/>
    <property type="match status" value="1"/>
</dbReference>
<dbReference type="AlphaFoldDB" id="A0A1Z4EDY8"/>
<dbReference type="SMART" id="SM00382">
    <property type="entry name" value="AAA"/>
    <property type="match status" value="3"/>
</dbReference>
<dbReference type="PROSITE" id="PS50901">
    <property type="entry name" value="FTSK"/>
    <property type="match status" value="3"/>
</dbReference>
<dbReference type="Proteomes" id="UP000217736">
    <property type="component" value="Chromosome"/>
</dbReference>
<gene>
    <name evidence="9" type="primary">eccC4</name>
    <name evidence="9" type="ORF">MSG_00993</name>
</gene>
<accession>A0A1Z4EDY8</accession>
<dbReference type="GO" id="GO:0005524">
    <property type="term" value="F:ATP binding"/>
    <property type="evidence" value="ECO:0007669"/>
    <property type="project" value="UniProtKB-UniRule"/>
</dbReference>
<comment type="subcellular location">
    <subcellularLocation>
        <location evidence="1">Cell membrane</location>
        <topology evidence="1">Multi-pass membrane protein</topology>
    </subcellularLocation>
</comment>
<dbReference type="OrthoDB" id="9807790at2"/>
<evidence type="ECO:0000256" key="7">
    <source>
        <dbReference type="ARBA" id="ARBA00022989"/>
    </source>
</evidence>
<reference evidence="10" key="1">
    <citation type="submission" date="2017-06" db="EMBL/GenBank/DDBJ databases">
        <title>Complete Genome Sequence of Mycobacterium shigaense.</title>
        <authorList>
            <person name="Fukano H."/>
            <person name="Yoshida M."/>
            <person name="Kazumi Y."/>
            <person name="Ogura Y."/>
            <person name="Mitarai S."/>
            <person name="Hayashi T."/>
            <person name="Hoshino Y."/>
        </authorList>
    </citation>
    <scope>NUCLEOTIDE SEQUENCE [LARGE SCALE GENOMIC DNA]</scope>
    <source>
        <strain evidence="10">UN-152</strain>
    </source>
</reference>
<dbReference type="InterPro" id="IPR002543">
    <property type="entry name" value="FtsK_dom"/>
</dbReference>
<dbReference type="GO" id="GO:0003677">
    <property type="term" value="F:DNA binding"/>
    <property type="evidence" value="ECO:0007669"/>
    <property type="project" value="InterPro"/>
</dbReference>
<keyword evidence="2" id="KW-1003">Cell membrane</keyword>
<dbReference type="Pfam" id="PF01580">
    <property type="entry name" value="FtsK_SpoIIIE"/>
    <property type="match status" value="2"/>
</dbReference>
<dbReference type="GO" id="GO:0005886">
    <property type="term" value="C:plasma membrane"/>
    <property type="evidence" value="ECO:0007669"/>
    <property type="project" value="UniProtKB-SubCell"/>
</dbReference>
<dbReference type="EMBL" id="AP018164">
    <property type="protein sequence ID" value="BAX91152.1"/>
    <property type="molecule type" value="Genomic_DNA"/>
</dbReference>
<keyword evidence="4" id="KW-0677">Repeat</keyword>
<evidence type="ECO:0000256" key="6">
    <source>
        <dbReference type="ARBA" id="ARBA00022840"/>
    </source>
</evidence>
<keyword evidence="3" id="KW-0812">Transmembrane</keyword>
<dbReference type="NCBIfam" id="TIGR03925">
    <property type="entry name" value="T7SS_EccC_b"/>
    <property type="match status" value="1"/>
</dbReference>
<keyword evidence="5" id="KW-0547">Nucleotide-binding</keyword>
<name>A0A1Z4EDY8_9MYCO</name>
<protein>
    <submittedName>
        <fullName evidence="9">ESX-4 secretion system protein EccC4</fullName>
    </submittedName>
</protein>
<keyword evidence="10" id="KW-1185">Reference proteome</keyword>
<dbReference type="InterPro" id="IPR027417">
    <property type="entry name" value="P-loop_NTPase"/>
</dbReference>
<dbReference type="PANTHER" id="PTHR22683:SF1">
    <property type="entry name" value="TYPE VII SECRETION SYSTEM PROTEIN ESSC"/>
    <property type="match status" value="1"/>
</dbReference>
<dbReference type="InterPro" id="IPR023836">
    <property type="entry name" value="EccCa-like_Actinobacteria"/>
</dbReference>
<dbReference type="KEGG" id="mshg:MSG_00993"/>
<keyword evidence="6" id="KW-0067">ATP-binding</keyword>
<dbReference type="Gene3D" id="3.40.50.300">
    <property type="entry name" value="P-loop containing nucleotide triphosphate hydrolases"/>
    <property type="match status" value="4"/>
</dbReference>
<evidence type="ECO:0000256" key="4">
    <source>
        <dbReference type="ARBA" id="ARBA00022737"/>
    </source>
</evidence>
<dbReference type="InterPro" id="IPR003593">
    <property type="entry name" value="AAA+_ATPase"/>
</dbReference>
<dbReference type="NCBIfam" id="TIGR03924">
    <property type="entry name" value="T7SS_EccC_a"/>
    <property type="match status" value="1"/>
</dbReference>
<evidence type="ECO:0000256" key="5">
    <source>
        <dbReference type="ARBA" id="ARBA00022741"/>
    </source>
</evidence>
<evidence type="ECO:0000313" key="10">
    <source>
        <dbReference type="Proteomes" id="UP000217736"/>
    </source>
</evidence>
<dbReference type="InterPro" id="IPR023837">
    <property type="entry name" value="EccCb-like_Actinobacteria"/>
</dbReference>
<dbReference type="RefSeq" id="WP_096437560.1">
    <property type="nucleotide sequence ID" value="NZ_AP018164.1"/>
</dbReference>
<evidence type="ECO:0000313" key="9">
    <source>
        <dbReference type="EMBL" id="BAX91152.1"/>
    </source>
</evidence>
<dbReference type="InterPro" id="IPR050206">
    <property type="entry name" value="FtsK/SpoIIIE/SftA"/>
</dbReference>
<proteinExistence type="predicted"/>
<keyword evidence="8" id="KW-0472">Membrane</keyword>
<evidence type="ECO:0000256" key="2">
    <source>
        <dbReference type="ARBA" id="ARBA00022475"/>
    </source>
</evidence>